<dbReference type="PANTHER" id="PTHR43229:SF2">
    <property type="entry name" value="NODULATION PROTEIN J"/>
    <property type="match status" value="1"/>
</dbReference>
<dbReference type="PANTHER" id="PTHR43229">
    <property type="entry name" value="NODULATION PROTEIN J"/>
    <property type="match status" value="1"/>
</dbReference>
<feature type="transmembrane region" description="Helical" evidence="5">
    <location>
        <begin position="185"/>
        <end position="203"/>
    </location>
</feature>
<evidence type="ECO:0000256" key="3">
    <source>
        <dbReference type="ARBA" id="ARBA00022989"/>
    </source>
</evidence>
<sequence>MTTAEFAAGTRFLRPRRDEGGTRPRFWDAVGAIFSGQVARARPAAIPIFLAATMQSAGLVVLLKGLVATNDAVTVQSVVSGSAVTVVSFVALNLLAQRFGLLKATDALDYFGALPIPPAALVMGVAAAWSALTVPGSLLVAVGGALFYGLPLAHVWVIVPAVVLAGVALAGFGAIIGLLAPSQEIATIAGQLGMALVMFFGLVPSERLPELLRVIRVIIPSTYAVDAFSEALRHRPNWMVIGVDLGVCVGVAILVLACATVAYRSAIRRR</sequence>
<dbReference type="InParanoid" id="A0LTR9"/>
<name>A0LTR9_ACIC1</name>
<keyword evidence="3 5" id="KW-1133">Transmembrane helix</keyword>
<evidence type="ECO:0000313" key="8">
    <source>
        <dbReference type="Proteomes" id="UP000008221"/>
    </source>
</evidence>
<evidence type="ECO:0000256" key="2">
    <source>
        <dbReference type="ARBA" id="ARBA00022692"/>
    </source>
</evidence>
<dbReference type="EMBL" id="CP000481">
    <property type="protein sequence ID" value="ABK52829.1"/>
    <property type="molecule type" value="Genomic_DNA"/>
</dbReference>
<accession>A0LTR9</accession>
<feature type="domain" description="ABC-2 type transporter transmembrane" evidence="6">
    <location>
        <begin position="75"/>
        <end position="230"/>
    </location>
</feature>
<feature type="transmembrane region" description="Helical" evidence="5">
    <location>
        <begin position="75"/>
        <end position="96"/>
    </location>
</feature>
<evidence type="ECO:0000259" key="6">
    <source>
        <dbReference type="Pfam" id="PF01061"/>
    </source>
</evidence>
<organism evidence="7 8">
    <name type="scientific">Acidothermus cellulolyticus (strain ATCC 43068 / DSM 8971 / 11B)</name>
    <dbReference type="NCBI Taxonomy" id="351607"/>
    <lineage>
        <taxon>Bacteria</taxon>
        <taxon>Bacillati</taxon>
        <taxon>Actinomycetota</taxon>
        <taxon>Actinomycetes</taxon>
        <taxon>Acidothermales</taxon>
        <taxon>Acidothermaceae</taxon>
        <taxon>Acidothermus</taxon>
    </lineage>
</organism>
<dbReference type="Proteomes" id="UP000008221">
    <property type="component" value="Chromosome"/>
</dbReference>
<keyword evidence="2 5" id="KW-0812">Transmembrane</keyword>
<proteinExistence type="predicted"/>
<gene>
    <name evidence="7" type="ordered locus">Acel_1056</name>
</gene>
<keyword evidence="8" id="KW-1185">Reference proteome</keyword>
<protein>
    <submittedName>
        <fullName evidence="7">ABC-2 type transporter</fullName>
    </submittedName>
</protein>
<dbReference type="GO" id="GO:0016020">
    <property type="term" value="C:membrane"/>
    <property type="evidence" value="ECO:0007669"/>
    <property type="project" value="UniProtKB-SubCell"/>
</dbReference>
<dbReference type="OrthoDB" id="4332047at2"/>
<feature type="transmembrane region" description="Helical" evidence="5">
    <location>
        <begin position="44"/>
        <end position="63"/>
    </location>
</feature>
<dbReference type="STRING" id="351607.Acel_1056"/>
<feature type="transmembrane region" description="Helical" evidence="5">
    <location>
        <begin position="152"/>
        <end position="178"/>
    </location>
</feature>
<dbReference type="RefSeq" id="WP_011719892.1">
    <property type="nucleotide sequence ID" value="NC_008578.1"/>
</dbReference>
<dbReference type="InterPro" id="IPR013525">
    <property type="entry name" value="ABC2_TM"/>
</dbReference>
<evidence type="ECO:0000313" key="7">
    <source>
        <dbReference type="EMBL" id="ABK52829.1"/>
    </source>
</evidence>
<evidence type="ECO:0000256" key="4">
    <source>
        <dbReference type="ARBA" id="ARBA00023136"/>
    </source>
</evidence>
<evidence type="ECO:0000256" key="5">
    <source>
        <dbReference type="SAM" id="Phobius"/>
    </source>
</evidence>
<reference evidence="7 8" key="1">
    <citation type="journal article" date="2009" name="Genome Res.">
        <title>Complete genome of the cellulolytic thermophile Acidothermus cellulolyticus 11B provides insights into its ecophysiological and evolutionary adaptations.</title>
        <authorList>
            <person name="Barabote R.D."/>
            <person name="Xie G."/>
            <person name="Leu D.H."/>
            <person name="Normand P."/>
            <person name="Necsulea A."/>
            <person name="Daubin V."/>
            <person name="Medigue C."/>
            <person name="Adney W.S."/>
            <person name="Xu X.C."/>
            <person name="Lapidus A."/>
            <person name="Parales R.E."/>
            <person name="Detter C."/>
            <person name="Pujic P."/>
            <person name="Bruce D."/>
            <person name="Lavire C."/>
            <person name="Challacombe J.F."/>
            <person name="Brettin T.S."/>
            <person name="Berry A.M."/>
        </authorList>
    </citation>
    <scope>NUCLEOTIDE SEQUENCE [LARGE SCALE GENOMIC DNA]</scope>
    <source>
        <strain evidence="8">ATCC 43068 / DSM 8971 / 11B</strain>
    </source>
</reference>
<dbReference type="Pfam" id="PF01061">
    <property type="entry name" value="ABC2_membrane"/>
    <property type="match status" value="1"/>
</dbReference>
<dbReference type="eggNOG" id="COG0842">
    <property type="taxonomic scope" value="Bacteria"/>
</dbReference>
<dbReference type="HOGENOM" id="CLU_080689_0_0_11"/>
<keyword evidence="4 5" id="KW-0472">Membrane</keyword>
<evidence type="ECO:0000256" key="1">
    <source>
        <dbReference type="ARBA" id="ARBA00004141"/>
    </source>
</evidence>
<comment type="subcellular location">
    <subcellularLocation>
        <location evidence="1">Membrane</location>
        <topology evidence="1">Multi-pass membrane protein</topology>
    </subcellularLocation>
</comment>
<feature type="transmembrane region" description="Helical" evidence="5">
    <location>
        <begin position="238"/>
        <end position="263"/>
    </location>
</feature>
<dbReference type="GO" id="GO:0140359">
    <property type="term" value="F:ABC-type transporter activity"/>
    <property type="evidence" value="ECO:0007669"/>
    <property type="project" value="InterPro"/>
</dbReference>
<dbReference type="InterPro" id="IPR051784">
    <property type="entry name" value="Nod_factor_ABC_transporter"/>
</dbReference>
<dbReference type="AlphaFoldDB" id="A0LTR9"/>
<dbReference type="KEGG" id="ace:Acel_1056"/>
<feature type="transmembrane region" description="Helical" evidence="5">
    <location>
        <begin position="108"/>
        <end position="132"/>
    </location>
</feature>